<dbReference type="Pfam" id="PF01380">
    <property type="entry name" value="SIS"/>
    <property type="match status" value="1"/>
</dbReference>
<dbReference type="RefSeq" id="WP_036792035.1">
    <property type="nucleotide sequence ID" value="NZ_JAUZMX010000002.1"/>
</dbReference>
<dbReference type="PROSITE" id="PS51071">
    <property type="entry name" value="HTH_RPIR"/>
    <property type="match status" value="1"/>
</dbReference>
<sequence>MNAATDAIQVGKILDTLGSLRDSLTPSARRIADYVLAQPQYVTELSIAELSQQAKVGEASIIRFCKGLNFKGFQDLKMKLAIEVATPNDAEKHMLDTELTPEDNAEHIGRKLQQTISNVLGETLNLLDFSELEAVASAFQQQKRIYFFGVGSSGITAEDAKNKLMRIGFDVDALTNNHFMYMKAALLTADDIAIGISHSGTSKETIKALELAKECGAMTVALTHNPLSPLATLSDYVLINGNRQGQLQGDSIGTKITQLFVLDILYTLLVRDNPDYTRQQKYKTTQALD</sequence>
<dbReference type="PANTHER" id="PTHR30514:SF9">
    <property type="entry name" value="TRANSCRIPTIONAL REGULATOR"/>
    <property type="match status" value="1"/>
</dbReference>
<dbReference type="Proteomes" id="UP000241426">
    <property type="component" value="Unassembled WGS sequence"/>
</dbReference>
<dbReference type="GO" id="GO:0003677">
    <property type="term" value="F:DNA binding"/>
    <property type="evidence" value="ECO:0007669"/>
    <property type="project" value="UniProtKB-KW"/>
</dbReference>
<dbReference type="InterPro" id="IPR001347">
    <property type="entry name" value="SIS_dom"/>
</dbReference>
<evidence type="ECO:0000256" key="1">
    <source>
        <dbReference type="ARBA" id="ARBA00023015"/>
    </source>
</evidence>
<dbReference type="AlphaFoldDB" id="A0A0B7JKC3"/>
<dbReference type="PROSITE" id="PS51464">
    <property type="entry name" value="SIS"/>
    <property type="match status" value="1"/>
</dbReference>
<dbReference type="EMBL" id="PYNF01000046">
    <property type="protein sequence ID" value="PSU89343.1"/>
    <property type="molecule type" value="Genomic_DNA"/>
</dbReference>
<keyword evidence="3" id="KW-0804">Transcription</keyword>
<evidence type="ECO:0000313" key="4">
    <source>
        <dbReference type="EMBL" id="PSU89343.1"/>
    </source>
</evidence>
<dbReference type="GO" id="GO:0003700">
    <property type="term" value="F:DNA-binding transcription factor activity"/>
    <property type="evidence" value="ECO:0007669"/>
    <property type="project" value="InterPro"/>
</dbReference>
<evidence type="ECO:0000313" key="5">
    <source>
        <dbReference type="Proteomes" id="UP000241426"/>
    </source>
</evidence>
<dbReference type="SUPFAM" id="SSF53697">
    <property type="entry name" value="SIS domain"/>
    <property type="match status" value="1"/>
</dbReference>
<dbReference type="GO" id="GO:1901135">
    <property type="term" value="P:carbohydrate derivative metabolic process"/>
    <property type="evidence" value="ECO:0007669"/>
    <property type="project" value="InterPro"/>
</dbReference>
<keyword evidence="1" id="KW-0805">Transcription regulation</keyword>
<dbReference type="GeneID" id="29946196"/>
<name>A0A0B7JKC3_9GAMM</name>
<dbReference type="Pfam" id="PF01418">
    <property type="entry name" value="HTH_6"/>
    <property type="match status" value="1"/>
</dbReference>
<keyword evidence="2" id="KW-0238">DNA-binding</keyword>
<reference evidence="4 5" key="1">
    <citation type="submission" date="2018-01" db="EMBL/GenBank/DDBJ databases">
        <title>Whole genome sequencing of Histamine producing bacteria.</title>
        <authorList>
            <person name="Butler K."/>
        </authorList>
    </citation>
    <scope>NUCLEOTIDE SEQUENCE [LARGE SCALE GENOMIC DNA]</scope>
    <source>
        <strain evidence="4 5">FS-7.2</strain>
    </source>
</reference>
<dbReference type="InterPro" id="IPR036388">
    <property type="entry name" value="WH-like_DNA-bd_sf"/>
</dbReference>
<dbReference type="Gene3D" id="3.40.50.10490">
    <property type="entry name" value="Glucose-6-phosphate isomerase like protein, domain 1"/>
    <property type="match status" value="1"/>
</dbReference>
<dbReference type="InterPro" id="IPR000281">
    <property type="entry name" value="HTH_RpiR"/>
</dbReference>
<dbReference type="InterPro" id="IPR009057">
    <property type="entry name" value="Homeodomain-like_sf"/>
</dbReference>
<dbReference type="InterPro" id="IPR035472">
    <property type="entry name" value="RpiR-like_SIS"/>
</dbReference>
<dbReference type="eggNOG" id="COG1737">
    <property type="taxonomic scope" value="Bacteria"/>
</dbReference>
<dbReference type="PANTHER" id="PTHR30514">
    <property type="entry name" value="GLUCOKINASE"/>
    <property type="match status" value="1"/>
</dbReference>
<proteinExistence type="predicted"/>
<protein>
    <submittedName>
        <fullName evidence="4">MurR/RpiR family transcriptional regulator</fullName>
    </submittedName>
</protein>
<evidence type="ECO:0000256" key="2">
    <source>
        <dbReference type="ARBA" id="ARBA00023125"/>
    </source>
</evidence>
<dbReference type="Gene3D" id="1.10.10.10">
    <property type="entry name" value="Winged helix-like DNA-binding domain superfamily/Winged helix DNA-binding domain"/>
    <property type="match status" value="1"/>
</dbReference>
<dbReference type="CDD" id="cd05013">
    <property type="entry name" value="SIS_RpiR"/>
    <property type="match status" value="1"/>
</dbReference>
<accession>A0A2T3KAR6</accession>
<comment type="caution">
    <text evidence="4">The sequence shown here is derived from an EMBL/GenBank/DDBJ whole genome shotgun (WGS) entry which is preliminary data.</text>
</comment>
<dbReference type="GO" id="GO:0097367">
    <property type="term" value="F:carbohydrate derivative binding"/>
    <property type="evidence" value="ECO:0007669"/>
    <property type="project" value="InterPro"/>
</dbReference>
<accession>A0A0B7JKC3</accession>
<dbReference type="InterPro" id="IPR046348">
    <property type="entry name" value="SIS_dom_sf"/>
</dbReference>
<dbReference type="SUPFAM" id="SSF46689">
    <property type="entry name" value="Homeodomain-like"/>
    <property type="match status" value="1"/>
</dbReference>
<organism evidence="4 5">
    <name type="scientific">Photobacterium kishitanii</name>
    <dbReference type="NCBI Taxonomy" id="318456"/>
    <lineage>
        <taxon>Bacteria</taxon>
        <taxon>Pseudomonadati</taxon>
        <taxon>Pseudomonadota</taxon>
        <taxon>Gammaproteobacteria</taxon>
        <taxon>Vibrionales</taxon>
        <taxon>Vibrionaceae</taxon>
        <taxon>Photobacterium</taxon>
    </lineage>
</organism>
<gene>
    <name evidence="4" type="ORF">C9J27_24485</name>
</gene>
<evidence type="ECO:0000256" key="3">
    <source>
        <dbReference type="ARBA" id="ARBA00023163"/>
    </source>
</evidence>
<dbReference type="InterPro" id="IPR047640">
    <property type="entry name" value="RpiR-like"/>
</dbReference>